<evidence type="ECO:0000256" key="1">
    <source>
        <dbReference type="SAM" id="Phobius"/>
    </source>
</evidence>
<feature type="transmembrane region" description="Helical" evidence="1">
    <location>
        <begin position="436"/>
        <end position="458"/>
    </location>
</feature>
<protein>
    <recommendedName>
        <fullName evidence="2">WsaF C-terminal domain-containing protein</fullName>
    </recommendedName>
</protein>
<evidence type="ECO:0000259" key="2">
    <source>
        <dbReference type="Pfam" id="PF22772"/>
    </source>
</evidence>
<dbReference type="InterPro" id="IPR055050">
    <property type="entry name" value="WsaF_C"/>
</dbReference>
<sequence>MDLRILNVGTLLLFILFTGAIICYDVKVSENEPTRINIVSPSAGFTGGGVTIWYLAACLIKAGFQVRYFMQNSATGRPANSTILRYESLSDELHNIGSILEFDSGERPVPCNPHDLWMATWCKSWDAVFAAQSQLKNFRPLYLIQDDERWLNKEQATRSYSFDHYTIFNGPPLKDWVSFHKLGVFSKGIKHGEGHSYTATAALAARVPVTAALLAARRKPYNGKKRLAVYYRSHAERNKPSMILEVLSQLLFRRVVSIQKWNIVGVSDHGPIAICTLANGTACLQIPAMLAPKEYDDFLGSCDVAISLCTSGGASWPVIDFATHGAVVVTNAVSRAHKQFFESMASTVLTTSNVTVAALLALVEKAFVISNSLTLEQRAAAANEASTHFPTSFCADECFGKTFTEKLRAWMNGIVLVDDGKAKSILKSFRSINKAAFIQLSVYFTLTRIIMFVFLTFVKQQCKSFRRCR</sequence>
<keyword evidence="1" id="KW-0812">Transmembrane</keyword>
<feature type="domain" description="WsaF C-terminal" evidence="2">
    <location>
        <begin position="225"/>
        <end position="350"/>
    </location>
</feature>
<accession>A0A816WH30</accession>
<comment type="caution">
    <text evidence="3">The sequence shown here is derived from an EMBL/GenBank/DDBJ whole genome shotgun (WGS) entry which is preliminary data.</text>
</comment>
<keyword evidence="1" id="KW-1133">Transmembrane helix</keyword>
<organism evidence="3 4">
    <name type="scientific">Rotaria magnacalcarata</name>
    <dbReference type="NCBI Taxonomy" id="392030"/>
    <lineage>
        <taxon>Eukaryota</taxon>
        <taxon>Metazoa</taxon>
        <taxon>Spiralia</taxon>
        <taxon>Gnathifera</taxon>
        <taxon>Rotifera</taxon>
        <taxon>Eurotatoria</taxon>
        <taxon>Bdelloidea</taxon>
        <taxon>Philodinida</taxon>
        <taxon>Philodinidae</taxon>
        <taxon>Rotaria</taxon>
    </lineage>
</organism>
<evidence type="ECO:0000313" key="3">
    <source>
        <dbReference type="EMBL" id="CAF2136253.1"/>
    </source>
</evidence>
<proteinExistence type="predicted"/>
<dbReference type="Gene3D" id="3.40.50.2000">
    <property type="entry name" value="Glycogen Phosphorylase B"/>
    <property type="match status" value="1"/>
</dbReference>
<name>A0A816WH30_9BILA</name>
<dbReference type="AlphaFoldDB" id="A0A816WH30"/>
<dbReference type="Proteomes" id="UP000663856">
    <property type="component" value="Unassembled WGS sequence"/>
</dbReference>
<dbReference type="Pfam" id="PF22772">
    <property type="entry name" value="WsaF_C"/>
    <property type="match status" value="1"/>
</dbReference>
<dbReference type="Gene3D" id="3.40.50.11090">
    <property type="match status" value="1"/>
</dbReference>
<keyword evidence="1" id="KW-0472">Membrane</keyword>
<gene>
    <name evidence="3" type="ORF">WKI299_LOCUS27384</name>
</gene>
<evidence type="ECO:0000313" key="4">
    <source>
        <dbReference type="Proteomes" id="UP000663856"/>
    </source>
</evidence>
<dbReference type="EMBL" id="CAJNRF010011965">
    <property type="protein sequence ID" value="CAF2136253.1"/>
    <property type="molecule type" value="Genomic_DNA"/>
</dbReference>
<reference evidence="3" key="1">
    <citation type="submission" date="2021-02" db="EMBL/GenBank/DDBJ databases">
        <authorList>
            <person name="Nowell W R."/>
        </authorList>
    </citation>
    <scope>NUCLEOTIDE SEQUENCE</scope>
</reference>